<reference evidence="2 3" key="1">
    <citation type="submission" date="2015-02" db="EMBL/GenBank/DDBJ databases">
        <title>Improved understanding of the partial-nitritation anammox process through 23 genomes representing the majority of the microbial community.</title>
        <authorList>
            <person name="Speth D.R."/>
            <person name="In T Zandt M."/>
            <person name="Guerrero Cruz S."/>
            <person name="Jetten M.S."/>
            <person name="Dutilh B.E."/>
        </authorList>
    </citation>
    <scope>NUCLEOTIDE SEQUENCE [LARGE SCALE GENOMIC DNA]</scope>
    <source>
        <strain evidence="2">OLB21</strain>
    </source>
</reference>
<evidence type="ECO:0000313" key="2">
    <source>
        <dbReference type="EMBL" id="KXK07971.1"/>
    </source>
</evidence>
<evidence type="ECO:0000256" key="1">
    <source>
        <dbReference type="SAM" id="SignalP"/>
    </source>
</evidence>
<gene>
    <name evidence="2" type="ORF">UZ20_WS6002001025</name>
</gene>
<dbReference type="EMBL" id="JYPD01000027">
    <property type="protein sequence ID" value="KXK07971.1"/>
    <property type="molecule type" value="Genomic_DNA"/>
</dbReference>
<proteinExistence type="predicted"/>
<dbReference type="STRING" id="1617427.UZ20_WS6002001025"/>
<organism evidence="2 3">
    <name type="scientific">candidate division WS6 bacterium OLB21</name>
    <dbReference type="NCBI Taxonomy" id="1617427"/>
    <lineage>
        <taxon>Bacteria</taxon>
        <taxon>Candidatus Dojkabacteria</taxon>
    </lineage>
</organism>
<dbReference type="AlphaFoldDB" id="A0A136KEX9"/>
<evidence type="ECO:0008006" key="4">
    <source>
        <dbReference type="Google" id="ProtNLM"/>
    </source>
</evidence>
<name>A0A136KEX9_9BACT</name>
<dbReference type="Proteomes" id="UP000070449">
    <property type="component" value="Unassembled WGS sequence"/>
</dbReference>
<sequence>MRKPSKIILLLLLSFLIASPVFAQSLDSSNYSILDATVDSGGGQMTSTNYAGVISVGNPTADTRMTSGSYALGSGFPNGIQANVPELICFETDTDSNSTLCQSFPNANGAQGECGYPGCYDRAKLEIDPSANPVDTLYLIRIEDLETNTIYYLQSDHTLDTTYEIADFFTKCSLEGFDANDPDCDEDTDPNWDETLQRYNVFGLEPDREYSVSVSALSGDYTGSAFSEPLNSTTESPSILFDLDVSETDSNSDSPYELDLGELIYVAVTTAPARIWVDLNTNAVNGANIYIRSANGALVSNQTGETIPSETEDLALDSNANGGYGIKVDSVTQTELGPLLANSLYDTTGAQEVGVLSINNTLLFYTESLNNNSGPILQGRGGVAVKARSSITDIASGDLNDQLTFICIGNY</sequence>
<evidence type="ECO:0000313" key="3">
    <source>
        <dbReference type="Proteomes" id="UP000070449"/>
    </source>
</evidence>
<dbReference type="SUPFAM" id="SSF49265">
    <property type="entry name" value="Fibronectin type III"/>
    <property type="match status" value="1"/>
</dbReference>
<keyword evidence="1" id="KW-0732">Signal</keyword>
<dbReference type="InterPro" id="IPR036116">
    <property type="entry name" value="FN3_sf"/>
</dbReference>
<protein>
    <recommendedName>
        <fullName evidence="4">Fibronectin type-III domain-containing protein</fullName>
    </recommendedName>
</protein>
<feature type="signal peptide" evidence="1">
    <location>
        <begin position="1"/>
        <end position="23"/>
    </location>
</feature>
<accession>A0A136KEX9</accession>
<comment type="caution">
    <text evidence="2">The sequence shown here is derived from an EMBL/GenBank/DDBJ whole genome shotgun (WGS) entry which is preliminary data.</text>
</comment>
<feature type="chain" id="PRO_5007474088" description="Fibronectin type-III domain-containing protein" evidence="1">
    <location>
        <begin position="24"/>
        <end position="411"/>
    </location>
</feature>